<keyword evidence="1" id="KW-0812">Transmembrane</keyword>
<keyword evidence="1" id="KW-0472">Membrane</keyword>
<protein>
    <submittedName>
        <fullName evidence="2">Membrane protein</fullName>
    </submittedName>
</protein>
<dbReference type="PANTHER" id="PTHR28026:SF9">
    <property type="entry name" value="2-HYDROXY-PALMITIC ACID DIOXYGENASE MPO1"/>
    <property type="match status" value="1"/>
</dbReference>
<feature type="transmembrane region" description="Helical" evidence="1">
    <location>
        <begin position="162"/>
        <end position="181"/>
    </location>
</feature>
<evidence type="ECO:0000313" key="2">
    <source>
        <dbReference type="EMBL" id="BDI06785.1"/>
    </source>
</evidence>
<feature type="transmembrane region" description="Helical" evidence="1">
    <location>
        <begin position="77"/>
        <end position="96"/>
    </location>
</feature>
<feature type="transmembrane region" description="Helical" evidence="1">
    <location>
        <begin position="53"/>
        <end position="71"/>
    </location>
</feature>
<accession>A0ABN6PNJ2</accession>
<dbReference type="Pfam" id="PF06127">
    <property type="entry name" value="Mpo1-like"/>
    <property type="match status" value="1"/>
</dbReference>
<reference evidence="2" key="1">
    <citation type="submission" date="2022-04" db="EMBL/GenBank/DDBJ databases">
        <title>Whole genome sequence of Sphaerotilus sp. FB-5.</title>
        <authorList>
            <person name="Takeda M."/>
            <person name="Narihara S."/>
            <person name="Akimoto M."/>
            <person name="Akimoto R."/>
            <person name="Nishiyashiki S."/>
            <person name="Murakami T."/>
        </authorList>
    </citation>
    <scope>NUCLEOTIDE SEQUENCE</scope>
    <source>
        <strain evidence="2">FB-5</strain>
    </source>
</reference>
<dbReference type="EMBL" id="AP025730">
    <property type="protein sequence ID" value="BDI06785.1"/>
    <property type="molecule type" value="Genomic_DNA"/>
</dbReference>
<dbReference type="PANTHER" id="PTHR28026">
    <property type="entry name" value="DUF962 DOMAIN PROTEIN (AFU_ORTHOLOGUE AFUA_8G05310)"/>
    <property type="match status" value="1"/>
</dbReference>
<proteinExistence type="predicted"/>
<gene>
    <name evidence="2" type="ORF">CATMQ487_37550</name>
</gene>
<dbReference type="InterPro" id="IPR009305">
    <property type="entry name" value="Mpo1-like"/>
</dbReference>
<evidence type="ECO:0000256" key="1">
    <source>
        <dbReference type="SAM" id="Phobius"/>
    </source>
</evidence>
<organism evidence="2 3">
    <name type="scientific">Sphaerotilus microaerophilus</name>
    <dbReference type="NCBI Taxonomy" id="2914710"/>
    <lineage>
        <taxon>Bacteria</taxon>
        <taxon>Pseudomonadati</taxon>
        <taxon>Pseudomonadota</taxon>
        <taxon>Betaproteobacteria</taxon>
        <taxon>Burkholderiales</taxon>
        <taxon>Sphaerotilaceae</taxon>
        <taxon>Sphaerotilus</taxon>
    </lineage>
</organism>
<name>A0ABN6PNJ2_9BURK</name>
<sequence length="205" mass="22037">MRLRIDGPTACHAASFRSSAMARLRSCLRPAADLLAQYAEYHRDQRNIATHQVGIPLIVFALGVLLARPTLALDAGLPWALTPAWCVWVVVSLWYLTRGEPLLGFTVSAGIAALIALGQPLAAASLGTWLGLGLGCFTLGWLIQFVGHYYEGRRPAFVDDLIGLLVGPMFVTAEALFALGWKPGLQAAIERRAGPVVLHDLAARA</sequence>
<dbReference type="Proteomes" id="UP001057498">
    <property type="component" value="Chromosome"/>
</dbReference>
<keyword evidence="3" id="KW-1185">Reference proteome</keyword>
<feature type="transmembrane region" description="Helical" evidence="1">
    <location>
        <begin position="103"/>
        <end position="123"/>
    </location>
</feature>
<feature type="transmembrane region" description="Helical" evidence="1">
    <location>
        <begin position="129"/>
        <end position="150"/>
    </location>
</feature>
<keyword evidence="1" id="KW-1133">Transmembrane helix</keyword>
<evidence type="ECO:0000313" key="3">
    <source>
        <dbReference type="Proteomes" id="UP001057498"/>
    </source>
</evidence>